<proteinExistence type="predicted"/>
<keyword evidence="3" id="KW-0934">Plastid</keyword>
<dbReference type="PANTHER" id="PTHR21266">
    <property type="entry name" value="IRON-SULFUR DOMAIN CONTAINING PROTEIN"/>
    <property type="match status" value="1"/>
</dbReference>
<evidence type="ECO:0000313" key="11">
    <source>
        <dbReference type="Proteomes" id="UP000288805"/>
    </source>
</evidence>
<sequence length="418" mass="47387">MVPASIYNTRAHSSESFQYGLPVYQWSSFDILVRPNISIPPSYLGIGGISFGQSTWLAKLSEGQLVDGRLECLYHGWQFEGEGKCVKIPQLPADAKIPRSACVKTYEVKDSQGVVWVWMSHRTPPNPDKTAMPMFQSHMTEQTGSAKREDAQPLCFKVTERTDRGFAGWWGREKDESLLNFLRFEAPCVLQNNREIVDKNGEKHYFTGLFLCRPSGQGKSMLIVRFGSTKRSPIAKLFPEWYFHQNAGKVFEQDMGFLSSQNEILMKEKVPTKELYLNLRSSDTWVAEYRRWMDKVGHGMPYHFGNSTISLPQQPAVVEHATSRFGCRTLSFFPSQGRDWNDACPKSCKPILPTCSSFIGNSSDRKAVEGPSVGWNGTKLGWNVCMLNSGCHEYNKLRKDPQEIVSYTKGLRVADLFD</sequence>
<dbReference type="PROSITE" id="PS51296">
    <property type="entry name" value="RIESKE"/>
    <property type="match status" value="1"/>
</dbReference>
<dbReference type="GO" id="GO:0051537">
    <property type="term" value="F:2 iron, 2 sulfur cluster binding"/>
    <property type="evidence" value="ECO:0007669"/>
    <property type="project" value="UniProtKB-KW"/>
</dbReference>
<evidence type="ECO:0000256" key="8">
    <source>
        <dbReference type="ARBA" id="ARBA00023014"/>
    </source>
</evidence>
<evidence type="ECO:0000256" key="3">
    <source>
        <dbReference type="ARBA" id="ARBA00022640"/>
    </source>
</evidence>
<dbReference type="InterPro" id="IPR017941">
    <property type="entry name" value="Rieske_2Fe-2S"/>
</dbReference>
<dbReference type="EMBL" id="QGNW01000008">
    <property type="protein sequence ID" value="RVX19845.1"/>
    <property type="molecule type" value="Genomic_DNA"/>
</dbReference>
<dbReference type="Pfam" id="PF00355">
    <property type="entry name" value="Rieske"/>
    <property type="match status" value="1"/>
</dbReference>
<evidence type="ECO:0000256" key="7">
    <source>
        <dbReference type="ARBA" id="ARBA00023004"/>
    </source>
</evidence>
<protein>
    <submittedName>
        <fullName evidence="10">Protein TIC 55, chloroplastic</fullName>
    </submittedName>
</protein>
<reference evidence="10 11" key="1">
    <citation type="journal article" date="2018" name="PLoS Genet.">
        <title>Population sequencing reveals clonal diversity and ancestral inbreeding in the grapevine cultivar Chardonnay.</title>
        <authorList>
            <person name="Roach M.J."/>
            <person name="Johnson D.L."/>
            <person name="Bohlmann J."/>
            <person name="van Vuuren H.J."/>
            <person name="Jones S.J."/>
            <person name="Pretorius I.S."/>
            <person name="Schmidt S.A."/>
            <person name="Borneman A.R."/>
        </authorList>
    </citation>
    <scope>NUCLEOTIDE SEQUENCE [LARGE SCALE GENOMIC DNA]</scope>
    <source>
        <strain evidence="11">cv. Chardonnay</strain>
        <tissue evidence="10">Leaf</tissue>
    </source>
</reference>
<comment type="caution">
    <text evidence="10">The sequence shown here is derived from an EMBL/GenBank/DDBJ whole genome shotgun (WGS) entry which is preliminary data.</text>
</comment>
<dbReference type="GO" id="GO:0046872">
    <property type="term" value="F:metal ion binding"/>
    <property type="evidence" value="ECO:0007669"/>
    <property type="project" value="UniProtKB-KW"/>
</dbReference>
<keyword evidence="4" id="KW-0001">2Fe-2S</keyword>
<organism evidence="10 11">
    <name type="scientific">Vitis vinifera</name>
    <name type="common">Grape</name>
    <dbReference type="NCBI Taxonomy" id="29760"/>
    <lineage>
        <taxon>Eukaryota</taxon>
        <taxon>Viridiplantae</taxon>
        <taxon>Streptophyta</taxon>
        <taxon>Embryophyta</taxon>
        <taxon>Tracheophyta</taxon>
        <taxon>Spermatophyta</taxon>
        <taxon>Magnoliopsida</taxon>
        <taxon>eudicotyledons</taxon>
        <taxon>Gunneridae</taxon>
        <taxon>Pentapetalae</taxon>
        <taxon>rosids</taxon>
        <taxon>Vitales</taxon>
        <taxon>Vitaceae</taxon>
        <taxon>Viteae</taxon>
        <taxon>Vitis</taxon>
    </lineage>
</organism>
<evidence type="ECO:0000256" key="1">
    <source>
        <dbReference type="ARBA" id="ARBA00004229"/>
    </source>
</evidence>
<evidence type="ECO:0000313" key="10">
    <source>
        <dbReference type="EMBL" id="RVX19845.1"/>
    </source>
</evidence>
<comment type="subcellular location">
    <subcellularLocation>
        <location evidence="1">Plastid</location>
        <location evidence="1">Chloroplast</location>
    </subcellularLocation>
</comment>
<dbReference type="InterPro" id="IPR013626">
    <property type="entry name" value="PaO"/>
</dbReference>
<dbReference type="AlphaFoldDB" id="A0A438KF60"/>
<dbReference type="SUPFAM" id="SSF55961">
    <property type="entry name" value="Bet v1-like"/>
    <property type="match status" value="1"/>
</dbReference>
<evidence type="ECO:0000256" key="4">
    <source>
        <dbReference type="ARBA" id="ARBA00022714"/>
    </source>
</evidence>
<name>A0A438KF60_VITVI</name>
<evidence type="ECO:0000259" key="9">
    <source>
        <dbReference type="PROSITE" id="PS51296"/>
    </source>
</evidence>
<keyword evidence="6" id="KW-0809">Transit peptide</keyword>
<dbReference type="SUPFAM" id="SSF50022">
    <property type="entry name" value="ISP domain"/>
    <property type="match status" value="1"/>
</dbReference>
<keyword evidence="7" id="KW-0408">Iron</keyword>
<dbReference type="PANTHER" id="PTHR21266:SF29">
    <property type="entry name" value="PROTEIN TIC 55, CHLOROPLASTIC"/>
    <property type="match status" value="1"/>
</dbReference>
<gene>
    <name evidence="10" type="primary">TIC55_0</name>
    <name evidence="10" type="ORF">CK203_004962</name>
</gene>
<dbReference type="Pfam" id="PF08417">
    <property type="entry name" value="PaO"/>
    <property type="match status" value="1"/>
</dbReference>
<dbReference type="Gene3D" id="2.102.10.10">
    <property type="entry name" value="Rieske [2Fe-2S] iron-sulphur domain"/>
    <property type="match status" value="1"/>
</dbReference>
<keyword evidence="2" id="KW-0150">Chloroplast</keyword>
<keyword evidence="8" id="KW-0411">Iron-sulfur</keyword>
<accession>A0A438KF60</accession>
<dbReference type="Proteomes" id="UP000288805">
    <property type="component" value="Unassembled WGS sequence"/>
</dbReference>
<keyword evidence="5" id="KW-0479">Metal-binding</keyword>
<feature type="domain" description="Rieske" evidence="9">
    <location>
        <begin position="58"/>
        <end position="117"/>
    </location>
</feature>
<evidence type="ECO:0000256" key="2">
    <source>
        <dbReference type="ARBA" id="ARBA00022528"/>
    </source>
</evidence>
<dbReference type="InterPro" id="IPR050584">
    <property type="entry name" value="Cholesterol_7-desaturase"/>
</dbReference>
<dbReference type="GO" id="GO:0009507">
    <property type="term" value="C:chloroplast"/>
    <property type="evidence" value="ECO:0007669"/>
    <property type="project" value="UniProtKB-SubCell"/>
</dbReference>
<dbReference type="InterPro" id="IPR036922">
    <property type="entry name" value="Rieske_2Fe-2S_sf"/>
</dbReference>
<evidence type="ECO:0000256" key="6">
    <source>
        <dbReference type="ARBA" id="ARBA00022946"/>
    </source>
</evidence>
<dbReference type="GO" id="GO:0010277">
    <property type="term" value="F:chlorophyllide a oxygenase activity"/>
    <property type="evidence" value="ECO:0007669"/>
    <property type="project" value="InterPro"/>
</dbReference>
<evidence type="ECO:0000256" key="5">
    <source>
        <dbReference type="ARBA" id="ARBA00022723"/>
    </source>
</evidence>